<proteinExistence type="predicted"/>
<evidence type="ECO:0000313" key="1">
    <source>
        <dbReference type="EMBL" id="KAJ9107503.1"/>
    </source>
</evidence>
<evidence type="ECO:0000313" key="2">
    <source>
        <dbReference type="Proteomes" id="UP001227268"/>
    </source>
</evidence>
<gene>
    <name evidence="1" type="ORF">QFC21_000959</name>
</gene>
<keyword evidence="2" id="KW-1185">Reference proteome</keyword>
<dbReference type="EMBL" id="JASBWT010000002">
    <property type="protein sequence ID" value="KAJ9107503.1"/>
    <property type="molecule type" value="Genomic_DNA"/>
</dbReference>
<accession>A0ACC2W7T5</accession>
<dbReference type="Proteomes" id="UP001227268">
    <property type="component" value="Unassembled WGS sequence"/>
</dbReference>
<organism evidence="1 2">
    <name type="scientific">Naganishia friedmannii</name>
    <dbReference type="NCBI Taxonomy" id="89922"/>
    <lineage>
        <taxon>Eukaryota</taxon>
        <taxon>Fungi</taxon>
        <taxon>Dikarya</taxon>
        <taxon>Basidiomycota</taxon>
        <taxon>Agaricomycotina</taxon>
        <taxon>Tremellomycetes</taxon>
        <taxon>Filobasidiales</taxon>
        <taxon>Filobasidiaceae</taxon>
        <taxon>Naganishia</taxon>
    </lineage>
</organism>
<protein>
    <submittedName>
        <fullName evidence="1">Uncharacterized protein</fullName>
    </submittedName>
</protein>
<name>A0ACC2W7T5_9TREE</name>
<comment type="caution">
    <text evidence="1">The sequence shown here is derived from an EMBL/GenBank/DDBJ whole genome shotgun (WGS) entry which is preliminary data.</text>
</comment>
<sequence length="595" mass="66971">MKRQQCHVLLDTSRSFPVGELVRMFQCGAYSKGDGSHSFATRAYEPRYNVSVWHIKLEGVSEELYMKKVQADWHNSQRLHQDRMVLKHLRYSRDLRPAFEQMLSLMQQTHGIPTVLEHPLITELFNNLVLQRKHSASEATMERICQDGLMQEYPSLSPNSYAWKAIGDVSLEKPSARGGHAICAYNGTYWLFGGYDFWKGFLDGDLLSWTRIKRESETCPDFRSRYRMAATDSHVYMVGVACPDDAGMPVNESFGLVTQDLVDIVSSTDASSRADTATTTPLWEYEIASNRWRPLPELGLSARETVTSIEWKINHYMHSLAMYDINEGKWTQFDHDETTMLSRYGGKSSDSLHAECYDVANDRHVILSHSARGNLGGQAFDIERIPTPTGLVPGTFSTRLFANPDGLSLTLVAGNNGECIIPSAQKQTSVYTFSIVKGEWKQLEMIDALHPDLPETPTGPVHFNEVTKCGHEFVYDRVSGRSIFYGGQTASATTKENVAVELVLYGFLEILHLGSSLESLEYLQSAVSAVTDPSDGEEQRDLKALFTMIVRYRGKQMEGIDDKDSSLLEAFAEILCYVSSRYKEPKGEITCNMQS</sequence>
<reference evidence="1" key="1">
    <citation type="submission" date="2023-04" db="EMBL/GenBank/DDBJ databases">
        <title>Draft Genome sequencing of Naganishia species isolated from polar environments using Oxford Nanopore Technology.</title>
        <authorList>
            <person name="Leo P."/>
            <person name="Venkateswaran K."/>
        </authorList>
    </citation>
    <scope>NUCLEOTIDE SEQUENCE</scope>
    <source>
        <strain evidence="1">MNA-CCFEE 5423</strain>
    </source>
</reference>